<dbReference type="EMBL" id="CP117411">
    <property type="protein sequence ID" value="WCT74776.1"/>
    <property type="molecule type" value="Genomic_DNA"/>
</dbReference>
<protein>
    <submittedName>
        <fullName evidence="1">Alpha/beta hydrolase</fullName>
    </submittedName>
</protein>
<name>A0ABY7TNG5_9SPHN</name>
<dbReference type="SUPFAM" id="SSF53474">
    <property type="entry name" value="alpha/beta-Hydrolases"/>
    <property type="match status" value="1"/>
</dbReference>
<dbReference type="InterPro" id="IPR010662">
    <property type="entry name" value="RBBP9/YdeN"/>
</dbReference>
<gene>
    <name evidence="1" type="ORF">PQ455_06015</name>
</gene>
<keyword evidence="2" id="KW-1185">Reference proteome</keyword>
<sequence length="221" mass="23937">MAMIVSELDLRQTDPLVLTVPGLGNSGEGHWQTIWERTRGDCQRADLGMWDAPKRNLWVTKLAQTISAAQPPVILVAHSLGCLAVAWWAAFDPQPFGWPVAGALLVAPPDTDKLAHMPEVAEFAPAPRQPLPFPSIVVASTDDPYADIERSHDMAKFWGSHFLDIGNCGHINAASGLGGWTQGEALLDGLIDHVRGPGDRQATLSPREWATLREEAGTARV</sequence>
<dbReference type="Gene3D" id="3.40.50.1820">
    <property type="entry name" value="alpha/beta hydrolase"/>
    <property type="match status" value="1"/>
</dbReference>
<keyword evidence="1" id="KW-0378">Hydrolase</keyword>
<evidence type="ECO:0000313" key="1">
    <source>
        <dbReference type="EMBL" id="WCT74776.1"/>
    </source>
</evidence>
<proteinExistence type="predicted"/>
<dbReference type="InterPro" id="IPR029058">
    <property type="entry name" value="AB_hydrolase_fold"/>
</dbReference>
<organism evidence="1 2">
    <name type="scientific">Sphingomonas naphthae</name>
    <dbReference type="NCBI Taxonomy" id="1813468"/>
    <lineage>
        <taxon>Bacteria</taxon>
        <taxon>Pseudomonadati</taxon>
        <taxon>Pseudomonadota</taxon>
        <taxon>Alphaproteobacteria</taxon>
        <taxon>Sphingomonadales</taxon>
        <taxon>Sphingomonadaceae</taxon>
        <taxon>Sphingomonas</taxon>
    </lineage>
</organism>
<accession>A0ABY7TNG5</accession>
<evidence type="ECO:0000313" key="2">
    <source>
        <dbReference type="Proteomes" id="UP001220395"/>
    </source>
</evidence>
<dbReference type="Proteomes" id="UP001220395">
    <property type="component" value="Chromosome"/>
</dbReference>
<dbReference type="RefSeq" id="WP_273690111.1">
    <property type="nucleotide sequence ID" value="NZ_CP117411.1"/>
</dbReference>
<reference evidence="1 2" key="1">
    <citation type="submission" date="2023-02" db="EMBL/GenBank/DDBJ databases">
        <title>Genome sequence of Sphingomonas naphthae.</title>
        <authorList>
            <person name="Kim S."/>
            <person name="Heo J."/>
            <person name="Kwon S.-W."/>
        </authorList>
    </citation>
    <scope>NUCLEOTIDE SEQUENCE [LARGE SCALE GENOMIC DNA]</scope>
    <source>
        <strain evidence="1 2">KACC 18716</strain>
    </source>
</reference>
<dbReference type="Pfam" id="PF06821">
    <property type="entry name" value="Ser_hydrolase"/>
    <property type="match status" value="1"/>
</dbReference>
<dbReference type="GO" id="GO:0016787">
    <property type="term" value="F:hydrolase activity"/>
    <property type="evidence" value="ECO:0007669"/>
    <property type="project" value="UniProtKB-KW"/>
</dbReference>